<dbReference type="EMBL" id="LR746270">
    <property type="protein sequence ID" value="CAA7399603.1"/>
    <property type="molecule type" value="Genomic_DNA"/>
</dbReference>
<proteinExistence type="predicted"/>
<evidence type="ECO:0000313" key="2">
    <source>
        <dbReference type="EMBL" id="CAA2623618.1"/>
    </source>
</evidence>
<dbReference type="Proteomes" id="UP000663760">
    <property type="component" value="Chromosome 7"/>
</dbReference>
<evidence type="ECO:0000256" key="1">
    <source>
        <dbReference type="SAM" id="MobiDB-lite"/>
    </source>
</evidence>
<feature type="region of interest" description="Disordered" evidence="1">
    <location>
        <begin position="1"/>
        <end position="37"/>
    </location>
</feature>
<name>A0A7I8IZ56_SPIIN</name>
<evidence type="ECO:0000313" key="4">
    <source>
        <dbReference type="Proteomes" id="UP000663760"/>
    </source>
</evidence>
<sequence>MRKRSSLHLRGRRPTRDCWLHSHKRGRGDGGHVLPRG</sequence>
<feature type="compositionally biased region" description="Basic residues" evidence="1">
    <location>
        <begin position="1"/>
        <end position="13"/>
    </location>
</feature>
<dbReference type="AlphaFoldDB" id="A0A7I8IZ56"/>
<reference evidence="2" key="1">
    <citation type="submission" date="2019-12" db="EMBL/GenBank/DDBJ databases">
        <authorList>
            <person name="Scholz U."/>
            <person name="Mascher M."/>
            <person name="Fiebig A."/>
        </authorList>
    </citation>
    <scope>NUCLEOTIDE SEQUENCE</scope>
</reference>
<dbReference type="EMBL" id="LR743594">
    <property type="protein sequence ID" value="CAA2623618.1"/>
    <property type="molecule type" value="Genomic_DNA"/>
</dbReference>
<accession>A0A7I8IZ56</accession>
<organism evidence="2">
    <name type="scientific">Spirodela intermedia</name>
    <name type="common">Intermediate duckweed</name>
    <dbReference type="NCBI Taxonomy" id="51605"/>
    <lineage>
        <taxon>Eukaryota</taxon>
        <taxon>Viridiplantae</taxon>
        <taxon>Streptophyta</taxon>
        <taxon>Embryophyta</taxon>
        <taxon>Tracheophyta</taxon>
        <taxon>Spermatophyta</taxon>
        <taxon>Magnoliopsida</taxon>
        <taxon>Liliopsida</taxon>
        <taxon>Araceae</taxon>
        <taxon>Lemnoideae</taxon>
        <taxon>Spirodela</taxon>
    </lineage>
</organism>
<evidence type="ECO:0000313" key="3">
    <source>
        <dbReference type="EMBL" id="CAA7399603.1"/>
    </source>
</evidence>
<gene>
    <name evidence="2" type="ORF">SI7747_07009543</name>
    <name evidence="3" type="ORF">SI8410_07010273</name>
</gene>
<protein>
    <submittedName>
        <fullName evidence="2">Uncharacterized protein</fullName>
    </submittedName>
</protein>
<keyword evidence="4" id="KW-1185">Reference proteome</keyword>